<evidence type="ECO:0000313" key="12">
    <source>
        <dbReference type="Proteomes" id="UP000295416"/>
    </source>
</evidence>
<keyword evidence="6 9" id="KW-1133">Transmembrane helix</keyword>
<proteinExistence type="inferred from homology"/>
<dbReference type="Pfam" id="PF03553">
    <property type="entry name" value="Na_H_antiporter"/>
    <property type="match status" value="1"/>
</dbReference>
<keyword evidence="3" id="KW-0050">Antiport</keyword>
<dbReference type="InterPro" id="IPR004770">
    <property type="entry name" value="Na/H_antiport_NhaC"/>
</dbReference>
<feature type="transmembrane region" description="Helical" evidence="9">
    <location>
        <begin position="265"/>
        <end position="283"/>
    </location>
</feature>
<evidence type="ECO:0000256" key="4">
    <source>
        <dbReference type="ARBA" id="ARBA00022475"/>
    </source>
</evidence>
<feature type="transmembrane region" description="Helical" evidence="9">
    <location>
        <begin position="410"/>
        <end position="429"/>
    </location>
</feature>
<evidence type="ECO:0000256" key="2">
    <source>
        <dbReference type="ARBA" id="ARBA00022448"/>
    </source>
</evidence>
<accession>A0A4R2P5G6</accession>
<evidence type="ECO:0000256" key="5">
    <source>
        <dbReference type="ARBA" id="ARBA00022692"/>
    </source>
</evidence>
<feature type="transmembrane region" description="Helical" evidence="9">
    <location>
        <begin position="435"/>
        <end position="455"/>
    </location>
</feature>
<feature type="transmembrane region" description="Helical" evidence="9">
    <location>
        <begin position="42"/>
        <end position="59"/>
    </location>
</feature>
<keyword evidence="2" id="KW-0813">Transport</keyword>
<reference evidence="11 12" key="1">
    <citation type="submission" date="2019-03" db="EMBL/GenBank/DDBJ databases">
        <title>Genomic Encyclopedia of Type Strains, Phase IV (KMG-IV): sequencing the most valuable type-strain genomes for metagenomic binning, comparative biology and taxonomic classification.</title>
        <authorList>
            <person name="Goeker M."/>
        </authorList>
    </citation>
    <scope>NUCLEOTIDE SEQUENCE [LARGE SCALE GENOMIC DNA]</scope>
    <source>
        <strain evidence="11 12">DSM 19377</strain>
    </source>
</reference>
<keyword evidence="12" id="KW-1185">Reference proteome</keyword>
<dbReference type="RefSeq" id="WP_132745799.1">
    <property type="nucleotide sequence ID" value="NZ_SLXK01000010.1"/>
</dbReference>
<dbReference type="InterPro" id="IPR018461">
    <property type="entry name" value="Na/H_Antiport_NhaC-like_C"/>
</dbReference>
<keyword evidence="7 9" id="KW-0472">Membrane</keyword>
<sequence length="485" mass="52000">MNQERGRQEGGIPPIWLALIPIVFMAISLVIGIGVYGTAPHVPLLLSTVVAVIVALTLGHSWKSIEESMVRTISVSLKAILILIIIGSFIGVWMAGGIVPSMIYYGLEILSPTYYLLTACVISIIVSMAGNSWFAAGTIGVALMAIGEGLGLPLPMVAGSVISGVYFGDKCSPLSDVTNFTSAVVRVDLFEHIRNLMNTTIPTIIISLIIYTVLGFKFSGAGSDLSQVDIIKQTLSEQFIISPWLLLPLLFIVLIFILKIPAIPGLMIGVIIGVFCAVFIQGVPLGDVITSMNEGFTAKTGNDITDQLLNQGGIQDMAYVITLIIIALSFGATLEKAKIMEAILGGLLRRIKRTGSLIAATAVTCYTSNAVGCDQFMSVIIPGRLYLDEYKKRGLHPKLLGRTLEDCGTVMANLIPWTTGGIFMASVLGVSPVDYAPYAFFCYISSIVAIIYGYFNIKINRLPVQEKTEEGGKSEHTHGSGVPID</sequence>
<dbReference type="OrthoDB" id="9762978at2"/>
<feature type="transmembrane region" description="Helical" evidence="9">
    <location>
        <begin position="12"/>
        <end position="36"/>
    </location>
</feature>
<dbReference type="GO" id="GO:0005886">
    <property type="term" value="C:plasma membrane"/>
    <property type="evidence" value="ECO:0007669"/>
    <property type="project" value="UniProtKB-SubCell"/>
</dbReference>
<evidence type="ECO:0000256" key="7">
    <source>
        <dbReference type="ARBA" id="ARBA00023136"/>
    </source>
</evidence>
<keyword evidence="4" id="KW-1003">Cell membrane</keyword>
<comment type="subcellular location">
    <subcellularLocation>
        <location evidence="1">Cell membrane</location>
        <topology evidence="1">Multi-pass membrane protein</topology>
    </subcellularLocation>
</comment>
<evidence type="ECO:0000256" key="8">
    <source>
        <dbReference type="ARBA" id="ARBA00038435"/>
    </source>
</evidence>
<dbReference type="PANTHER" id="PTHR33451">
    <property type="entry name" value="MALATE-2H(+)/NA(+)-LACTATE ANTIPORTER"/>
    <property type="match status" value="1"/>
</dbReference>
<evidence type="ECO:0000256" key="3">
    <source>
        <dbReference type="ARBA" id="ARBA00022449"/>
    </source>
</evidence>
<feature type="transmembrane region" description="Helical" evidence="9">
    <location>
        <begin position="113"/>
        <end position="146"/>
    </location>
</feature>
<keyword evidence="5 9" id="KW-0812">Transmembrane</keyword>
<dbReference type="Proteomes" id="UP000295416">
    <property type="component" value="Unassembled WGS sequence"/>
</dbReference>
<comment type="similarity">
    <text evidence="8">Belongs to the NhaC Na(+)/H(+) (TC 2.A.35) antiporter family.</text>
</comment>
<gene>
    <name evidence="11" type="ORF">EV207_11059</name>
</gene>
<feature type="transmembrane region" description="Helical" evidence="9">
    <location>
        <begin position="80"/>
        <end position="107"/>
    </location>
</feature>
<dbReference type="PANTHER" id="PTHR33451:SF3">
    <property type="entry name" value="MALATE-2H(+)_NA(+)-LACTATE ANTIPORTER"/>
    <property type="match status" value="1"/>
</dbReference>
<protein>
    <submittedName>
        <fullName evidence="11">NhaC family Na+:H+ antiporter</fullName>
    </submittedName>
</protein>
<evidence type="ECO:0000256" key="1">
    <source>
        <dbReference type="ARBA" id="ARBA00004651"/>
    </source>
</evidence>
<evidence type="ECO:0000256" key="6">
    <source>
        <dbReference type="ARBA" id="ARBA00022989"/>
    </source>
</evidence>
<feature type="transmembrane region" description="Helical" evidence="9">
    <location>
        <begin position="317"/>
        <end position="334"/>
    </location>
</feature>
<organism evidence="11 12">
    <name type="scientific">Scopulibacillus darangshiensis</name>
    <dbReference type="NCBI Taxonomy" id="442528"/>
    <lineage>
        <taxon>Bacteria</taxon>
        <taxon>Bacillati</taxon>
        <taxon>Bacillota</taxon>
        <taxon>Bacilli</taxon>
        <taxon>Bacillales</taxon>
        <taxon>Sporolactobacillaceae</taxon>
        <taxon>Scopulibacillus</taxon>
    </lineage>
</organism>
<feature type="transmembrane region" description="Helical" evidence="9">
    <location>
        <begin position="239"/>
        <end position="258"/>
    </location>
</feature>
<dbReference type="EMBL" id="SLXK01000010">
    <property type="protein sequence ID" value="TCP29438.1"/>
    <property type="molecule type" value="Genomic_DNA"/>
</dbReference>
<dbReference type="AlphaFoldDB" id="A0A4R2P5G6"/>
<comment type="caution">
    <text evidence="11">The sequence shown here is derived from an EMBL/GenBank/DDBJ whole genome shotgun (WGS) entry which is preliminary data.</text>
</comment>
<evidence type="ECO:0000313" key="11">
    <source>
        <dbReference type="EMBL" id="TCP29438.1"/>
    </source>
</evidence>
<dbReference type="GO" id="GO:0015297">
    <property type="term" value="F:antiporter activity"/>
    <property type="evidence" value="ECO:0007669"/>
    <property type="project" value="UniProtKB-KW"/>
</dbReference>
<dbReference type="NCBIfam" id="TIGR00931">
    <property type="entry name" value="antiport_nhaC"/>
    <property type="match status" value="1"/>
</dbReference>
<dbReference type="InterPro" id="IPR052180">
    <property type="entry name" value="NhaC_Na-H+_Antiporter"/>
</dbReference>
<feature type="domain" description="Na+/H+ antiporter NhaC-like C-terminal" evidence="10">
    <location>
        <begin position="164"/>
        <end position="457"/>
    </location>
</feature>
<name>A0A4R2P5G6_9BACL</name>
<evidence type="ECO:0000256" key="9">
    <source>
        <dbReference type="SAM" id="Phobius"/>
    </source>
</evidence>
<feature type="transmembrane region" description="Helical" evidence="9">
    <location>
        <begin position="196"/>
        <end position="219"/>
    </location>
</feature>
<evidence type="ECO:0000259" key="10">
    <source>
        <dbReference type="Pfam" id="PF03553"/>
    </source>
</evidence>